<dbReference type="Proteomes" id="UP000601435">
    <property type="component" value="Unassembled WGS sequence"/>
</dbReference>
<proteinExistence type="predicted"/>
<organism evidence="1 2">
    <name type="scientific">Symbiodinium necroappetens</name>
    <dbReference type="NCBI Taxonomy" id="1628268"/>
    <lineage>
        <taxon>Eukaryota</taxon>
        <taxon>Sar</taxon>
        <taxon>Alveolata</taxon>
        <taxon>Dinophyceae</taxon>
        <taxon>Suessiales</taxon>
        <taxon>Symbiodiniaceae</taxon>
        <taxon>Symbiodinium</taxon>
    </lineage>
</organism>
<feature type="non-terminal residue" evidence="1">
    <location>
        <position position="1"/>
    </location>
</feature>
<evidence type="ECO:0000313" key="2">
    <source>
        <dbReference type="Proteomes" id="UP000601435"/>
    </source>
</evidence>
<comment type="caution">
    <text evidence="1">The sequence shown here is derived from an EMBL/GenBank/DDBJ whole genome shotgun (WGS) entry which is preliminary data.</text>
</comment>
<name>A0A813A6S5_9DINO</name>
<accession>A0A813A6S5</accession>
<sequence length="459" mass="52427">MTYQFVEAGAHVIEPLSWDEYFDSDCKIDVNHTIKNLKPNLVWFQGDVCSSLLHKNIQHTIECQLNCGGSVVLQAQLRDPFWTAVIYALFALDNMSALNRKATRTRHLRYAGADEGVLKACKKMRCEVCDRNQNTHVARPATLPSLLDMNQLVSIDVFHAFDVDRVRHEFLSVIDHATTFHLVCELQGTISTDLETGLQEILQRVIDEKSITSEDMHLAVQAAFGRDPRCPEELCGSNDEDSSEDGILPYTTGFEIQDREGGHQTGFLERNIFVLHHQRPYFILTEILDRITKRLLMRSAEDKQFNEHLDHQALKPLSVEESADVLRHRDPDVKCLETDAPTINRLTILTLLQVLASRRKTHDWVAAAGDITAAFLNGDDMDRELYLRQPRTGLKGLDARQLLLITKGVFGLPDSPRKWWRRLRRDMLNIRIHIEGEECFFTQCALDPCLFQLVSAKDP</sequence>
<gene>
    <name evidence="1" type="primary">GIP</name>
    <name evidence="1" type="ORF">SNEC2469_LOCUS26929</name>
</gene>
<protein>
    <submittedName>
        <fullName evidence="1">GIP protein</fullName>
    </submittedName>
</protein>
<dbReference type="AlphaFoldDB" id="A0A813A6S5"/>
<evidence type="ECO:0000313" key="1">
    <source>
        <dbReference type="EMBL" id="CAE7856566.1"/>
    </source>
</evidence>
<dbReference type="OrthoDB" id="6112794at2759"/>
<dbReference type="EMBL" id="CAJNJA010055829">
    <property type="protein sequence ID" value="CAE7856566.1"/>
    <property type="molecule type" value="Genomic_DNA"/>
</dbReference>
<reference evidence="1" key="1">
    <citation type="submission" date="2021-02" db="EMBL/GenBank/DDBJ databases">
        <authorList>
            <person name="Dougan E. K."/>
            <person name="Rhodes N."/>
            <person name="Thang M."/>
            <person name="Chan C."/>
        </authorList>
    </citation>
    <scope>NUCLEOTIDE SEQUENCE</scope>
</reference>
<keyword evidence="2" id="KW-1185">Reference proteome</keyword>